<dbReference type="InterPro" id="IPR036770">
    <property type="entry name" value="Ankyrin_rpt-contain_sf"/>
</dbReference>
<dbReference type="SUPFAM" id="SSF48403">
    <property type="entry name" value="Ankyrin repeat"/>
    <property type="match status" value="1"/>
</dbReference>
<proteinExistence type="predicted"/>
<feature type="compositionally biased region" description="Pro residues" evidence="2">
    <location>
        <begin position="8"/>
        <end position="17"/>
    </location>
</feature>
<feature type="compositionally biased region" description="Basic and acidic residues" evidence="2">
    <location>
        <begin position="1305"/>
        <end position="1327"/>
    </location>
</feature>
<feature type="region of interest" description="Disordered" evidence="2">
    <location>
        <begin position="1303"/>
        <end position="1327"/>
    </location>
</feature>
<dbReference type="OrthoDB" id="1436685at2759"/>
<feature type="compositionally biased region" description="Low complexity" evidence="2">
    <location>
        <begin position="145"/>
        <end position="154"/>
    </location>
</feature>
<dbReference type="Pfam" id="PF14111">
    <property type="entry name" value="DUF4283"/>
    <property type="match status" value="1"/>
</dbReference>
<keyword evidence="1" id="KW-0040">ANK repeat</keyword>
<dbReference type="PROSITE" id="PS50088">
    <property type="entry name" value="ANK_REPEAT"/>
    <property type="match status" value="1"/>
</dbReference>
<gene>
    <name evidence="5" type="ORF">ANE_LOCUS7569</name>
</gene>
<comment type="caution">
    <text evidence="5">The sequence shown here is derived from an EMBL/GenBank/DDBJ whole genome shotgun (WGS) entry which is preliminary data.</text>
</comment>
<evidence type="ECO:0000259" key="4">
    <source>
        <dbReference type="Pfam" id="PF14111"/>
    </source>
</evidence>
<dbReference type="PANTHER" id="PTHR31286">
    <property type="entry name" value="GLYCINE-RICH CELL WALL STRUCTURAL PROTEIN 1.8-LIKE"/>
    <property type="match status" value="1"/>
</dbReference>
<feature type="compositionally biased region" description="Polar residues" evidence="2">
    <location>
        <begin position="425"/>
        <end position="441"/>
    </location>
</feature>
<dbReference type="Pfam" id="PF03372">
    <property type="entry name" value="Exo_endo_phos"/>
    <property type="match status" value="1"/>
</dbReference>
<evidence type="ECO:0000256" key="2">
    <source>
        <dbReference type="SAM" id="MobiDB-lite"/>
    </source>
</evidence>
<dbReference type="EMBL" id="CABITT030000003">
    <property type="protein sequence ID" value="VVA97124.1"/>
    <property type="molecule type" value="Genomic_DNA"/>
</dbReference>
<dbReference type="InterPro" id="IPR036691">
    <property type="entry name" value="Endo/exonu/phosph_ase_sf"/>
</dbReference>
<feature type="domain" description="Endonuclease/exonuclease/phosphatase" evidence="3">
    <location>
        <begin position="640"/>
        <end position="831"/>
    </location>
</feature>
<evidence type="ECO:0000259" key="3">
    <source>
        <dbReference type="Pfam" id="PF03372"/>
    </source>
</evidence>
<feature type="region of interest" description="Disordered" evidence="2">
    <location>
        <begin position="1"/>
        <end position="41"/>
    </location>
</feature>
<dbReference type="InterPro" id="IPR025558">
    <property type="entry name" value="DUF4283"/>
</dbReference>
<dbReference type="PANTHER" id="PTHR31286:SF90">
    <property type="entry name" value="DUF4283 DOMAIN-CONTAINING PROTEIN"/>
    <property type="match status" value="1"/>
</dbReference>
<feature type="region of interest" description="Disordered" evidence="2">
    <location>
        <begin position="135"/>
        <end position="157"/>
    </location>
</feature>
<dbReference type="InterPro" id="IPR005135">
    <property type="entry name" value="Endo/exonuclease/phosphatase"/>
</dbReference>
<dbReference type="Gene3D" id="1.25.40.20">
    <property type="entry name" value="Ankyrin repeat-containing domain"/>
    <property type="match status" value="1"/>
</dbReference>
<dbReference type="SUPFAM" id="SSF56219">
    <property type="entry name" value="DNase I-like"/>
    <property type="match status" value="1"/>
</dbReference>
<reference evidence="5" key="1">
    <citation type="submission" date="2019-07" db="EMBL/GenBank/DDBJ databases">
        <authorList>
            <person name="Dittberner H."/>
        </authorList>
    </citation>
    <scope>NUCLEOTIDE SEQUENCE [LARGE SCALE GENOMIC DNA]</scope>
</reference>
<feature type="repeat" description="ANK" evidence="1">
    <location>
        <begin position="1276"/>
        <end position="1308"/>
    </location>
</feature>
<organism evidence="5 6">
    <name type="scientific">Arabis nemorensis</name>
    <dbReference type="NCBI Taxonomy" id="586526"/>
    <lineage>
        <taxon>Eukaryota</taxon>
        <taxon>Viridiplantae</taxon>
        <taxon>Streptophyta</taxon>
        <taxon>Embryophyta</taxon>
        <taxon>Tracheophyta</taxon>
        <taxon>Spermatophyta</taxon>
        <taxon>Magnoliopsida</taxon>
        <taxon>eudicotyledons</taxon>
        <taxon>Gunneridae</taxon>
        <taxon>Pentapetalae</taxon>
        <taxon>rosids</taxon>
        <taxon>malvids</taxon>
        <taxon>Brassicales</taxon>
        <taxon>Brassicaceae</taxon>
        <taxon>Arabideae</taxon>
        <taxon>Arabis</taxon>
    </lineage>
</organism>
<feature type="region of interest" description="Disordered" evidence="2">
    <location>
        <begin position="397"/>
        <end position="441"/>
    </location>
</feature>
<dbReference type="InterPro" id="IPR002110">
    <property type="entry name" value="Ankyrin_rpt"/>
</dbReference>
<evidence type="ECO:0000313" key="6">
    <source>
        <dbReference type="Proteomes" id="UP000489600"/>
    </source>
</evidence>
<feature type="compositionally biased region" description="Low complexity" evidence="2">
    <location>
        <begin position="30"/>
        <end position="40"/>
    </location>
</feature>
<dbReference type="Gene3D" id="3.60.10.10">
    <property type="entry name" value="Endonuclease/exonuclease/phosphatase"/>
    <property type="match status" value="1"/>
</dbReference>
<evidence type="ECO:0000256" key="1">
    <source>
        <dbReference type="PROSITE-ProRule" id="PRU00023"/>
    </source>
</evidence>
<name>A0A565B7L8_9BRAS</name>
<protein>
    <submittedName>
        <fullName evidence="5">Uncharacterized protein</fullName>
    </submittedName>
</protein>
<dbReference type="GO" id="GO:0003824">
    <property type="term" value="F:catalytic activity"/>
    <property type="evidence" value="ECO:0007669"/>
    <property type="project" value="InterPro"/>
</dbReference>
<evidence type="ECO:0000313" key="5">
    <source>
        <dbReference type="EMBL" id="VVA97124.1"/>
    </source>
</evidence>
<sequence length="1327" mass="147532">MVGGISLRPPPQPPNHNPPMNLNQYPPLPLTSSSTPPQSLCKPKASITTVWAEIPTVNATPMELGSPPPSMVALTPSSSSSLSTMQPATQTVTDTNQSTMEVAGSTILAPHPSPMEIGFSVDVVPPASFPIQLVPQADVSPPPSASETTTTSQPNNNTWAARIKVTADRSLKSLATPTISSNGVPRVRIPDAVFNKGAELHKDFIIGIFMGKTPSYSHIQSVLTHIWGRGRKLEIHLRHADRSMMVRIPNDHIREKIVEQEIWHIGNSLFYVAQWSAKVALKTPTMKSIPLWAHVRDVPFDLYHQQGLSLVAGLIGDPVEADEYTIRMVNISVAHLKVRANCTKALPSTVEIERDDGFVVPVSVEYPWRPPTCPCCHFLGHLQSHCSSAEWKPVQKEPHVEQVVPKPTTQSVPAHKGSSHHNGDSQETAVTSQVSRPSLAVSSDVTSDATYQVNHIPSLPVNSEVTIANLSTPTSTLYHSIPNTVVFASSSNLTQASVASITHVLALPAQCPTISDPPPVSPSILEFQSPTKISKHKPSIFSVNNLSTTSQTTGQPSYFSCLASQPPELPTHLLPNLIHQIDLSSNPTAKILSNQSLPASLTIFTTPLGHIHPQTCPPSAAPDPQPKTSFVPITPQIDTTLLTESNLNHVMHSLWPQYSFISNHSEDDDGRVIFIWKTPTVVNLVHKSIQMVSVSIGGLNTTPFLSTAVYAANRKEERELLWKDLELLHSTHQLDSNPWLIAGDFNEIIHTSESSIPTPNYLFPQMMDFKKCLDCLEVKDMRFHGPLFTWTNKRPSGPIARKLDRSLNNEGWFTAYPQGLASFLAPEISDHCPCLIDLAITKPASGTKPFKFFNYLTTHPDFLSTVTAAWLNSGIEGHTLLLLSKKQKELKRALKTLNKNNFSEIQKRVSEANRLLKIAQVHSLQQPDESHFQEERNFDHLEMGTIALEHFLSILAHVVPPPSHHILPEVLQLTTFSCSAVEWIPHGQLPIRYLGLPLCSKKLCLEDYEPLLQKIRGKLSTLEGRHVARIAWDTVTTPKDEGGLEIKNLKDYNRTCALKLLWLLLFRTESIWVAWIHQNVIKDSNFWVIKQKQTHTWIFRQILKQRTLASQWFRTLPGNGRRCSFWFNLWTSLGPLITLIGQSGPRQTGIPLIATVASVWRRDSTTFAWSLEMKIPSRYSSSPMPTWKLRLRWGEGHCTLCAAIIVDFVFNNFTVFKPNACLSYKMHRVCRQQTRTRKMLKGTQLFTWSVQGEVHRSLIAELVIAGGANVDIQNERGQTALHRYCNNGEPDCLNTILQAGASRAAMDERGRDEKPSWDADPRATQDG</sequence>
<keyword evidence="6" id="KW-1185">Reference proteome</keyword>
<accession>A0A565B7L8</accession>
<dbReference type="InterPro" id="IPR040256">
    <property type="entry name" value="At4g02000-like"/>
</dbReference>
<dbReference type="Proteomes" id="UP000489600">
    <property type="component" value="Unassembled WGS sequence"/>
</dbReference>
<feature type="region of interest" description="Disordered" evidence="2">
    <location>
        <begin position="61"/>
        <end position="84"/>
    </location>
</feature>
<feature type="domain" description="DUF4283" evidence="4">
    <location>
        <begin position="198"/>
        <end position="280"/>
    </location>
</feature>